<dbReference type="AlphaFoldDB" id="A0A853CJ01"/>
<evidence type="ECO:0000313" key="2">
    <source>
        <dbReference type="EMBL" id="NYJ07151.1"/>
    </source>
</evidence>
<accession>A0A853CJ01</accession>
<dbReference type="RefSeq" id="WP_179718790.1">
    <property type="nucleotide sequence ID" value="NZ_JACBZT010000001.1"/>
</dbReference>
<evidence type="ECO:0000313" key="3">
    <source>
        <dbReference type="Proteomes" id="UP000541969"/>
    </source>
</evidence>
<name>A0A853CJ01_9ACTN</name>
<comment type="caution">
    <text evidence="2">The sequence shown here is derived from an EMBL/GenBank/DDBJ whole genome shotgun (WGS) entry which is preliminary data.</text>
</comment>
<protein>
    <recommendedName>
        <fullName evidence="1">YdhG-like domain-containing protein</fullName>
    </recommendedName>
</protein>
<proteinExistence type="predicted"/>
<dbReference type="InterPro" id="IPR014922">
    <property type="entry name" value="YdhG-like"/>
</dbReference>
<sequence>MSVVDDYLAGQEEAAHPIVRALDAAIRGVEPGFDVAVKYRMVMYTLDAKWRNWIIAVGTSTRGVQLRFLQGVLLDDPLGVLRAGSSHLMTWDFPFGAEIDPGAVAGYVRDALAKRDFSPKKSP</sequence>
<evidence type="ECO:0000259" key="1">
    <source>
        <dbReference type="Pfam" id="PF08818"/>
    </source>
</evidence>
<dbReference type="Pfam" id="PF08818">
    <property type="entry name" value="DUF1801"/>
    <property type="match status" value="1"/>
</dbReference>
<dbReference type="EMBL" id="JACBZT010000001">
    <property type="protein sequence ID" value="NYJ07151.1"/>
    <property type="molecule type" value="Genomic_DNA"/>
</dbReference>
<gene>
    <name evidence="2" type="ORF">GGQ55_003429</name>
</gene>
<dbReference type="Proteomes" id="UP000541969">
    <property type="component" value="Unassembled WGS sequence"/>
</dbReference>
<feature type="domain" description="YdhG-like" evidence="1">
    <location>
        <begin position="17"/>
        <end position="112"/>
    </location>
</feature>
<dbReference type="Gene3D" id="3.90.1150.200">
    <property type="match status" value="1"/>
</dbReference>
<keyword evidence="3" id="KW-1185">Reference proteome</keyword>
<organism evidence="2 3">
    <name type="scientific">Petropleomorpha daqingensis</name>
    <dbReference type="NCBI Taxonomy" id="2026353"/>
    <lineage>
        <taxon>Bacteria</taxon>
        <taxon>Bacillati</taxon>
        <taxon>Actinomycetota</taxon>
        <taxon>Actinomycetes</taxon>
        <taxon>Geodermatophilales</taxon>
        <taxon>Geodermatophilaceae</taxon>
        <taxon>Petropleomorpha</taxon>
    </lineage>
</organism>
<dbReference type="SUPFAM" id="SSF159888">
    <property type="entry name" value="YdhG-like"/>
    <property type="match status" value="1"/>
</dbReference>
<reference evidence="2 3" key="1">
    <citation type="submission" date="2020-07" db="EMBL/GenBank/DDBJ databases">
        <title>Sequencing the genomes of 1000 actinobacteria strains.</title>
        <authorList>
            <person name="Klenk H.-P."/>
        </authorList>
    </citation>
    <scope>NUCLEOTIDE SEQUENCE [LARGE SCALE GENOMIC DNA]</scope>
    <source>
        <strain evidence="2 3">DSM 104001</strain>
    </source>
</reference>